<keyword evidence="2" id="KW-0963">Cytoplasm</keyword>
<comment type="subcellular location">
    <subcellularLocation>
        <location evidence="1">Cytoplasm</location>
        <location evidence="1">Cytoskeleton</location>
    </subcellularLocation>
</comment>
<dbReference type="InterPro" id="IPR045110">
    <property type="entry name" value="XMAP215"/>
</dbReference>
<evidence type="ECO:0000256" key="2">
    <source>
        <dbReference type="ARBA" id="ARBA00022490"/>
    </source>
</evidence>
<feature type="domain" description="TOG" evidence="4">
    <location>
        <begin position="157"/>
        <end position="347"/>
    </location>
</feature>
<dbReference type="InterPro" id="IPR024395">
    <property type="entry name" value="CLASP_N_dom"/>
</dbReference>
<keyword evidence="6" id="KW-1185">Reference proteome</keyword>
<proteinExistence type="predicted"/>
<dbReference type="Gene3D" id="1.25.10.10">
    <property type="entry name" value="Leucine-rich Repeat Variant"/>
    <property type="match status" value="2"/>
</dbReference>
<gene>
    <name evidence="5" type="ORF">TPAB3V08_LOCUS3965</name>
</gene>
<comment type="caution">
    <text evidence="5">The sequence shown here is derived from an EMBL/GenBank/DDBJ whole genome shotgun (WGS) entry which is preliminary data.</text>
</comment>
<dbReference type="PANTHER" id="PTHR12609">
    <property type="entry name" value="MICROTUBULE ASSOCIATED PROTEIN XMAP215"/>
    <property type="match status" value="1"/>
</dbReference>
<organism evidence="5 6">
    <name type="scientific">Timema podura</name>
    <name type="common">Walking stick</name>
    <dbReference type="NCBI Taxonomy" id="61482"/>
    <lineage>
        <taxon>Eukaryota</taxon>
        <taxon>Metazoa</taxon>
        <taxon>Ecdysozoa</taxon>
        <taxon>Arthropoda</taxon>
        <taxon>Hexapoda</taxon>
        <taxon>Insecta</taxon>
        <taxon>Pterygota</taxon>
        <taxon>Neoptera</taxon>
        <taxon>Polyneoptera</taxon>
        <taxon>Phasmatodea</taxon>
        <taxon>Timematodea</taxon>
        <taxon>Timematoidea</taxon>
        <taxon>Timematidae</taxon>
        <taxon>Timema</taxon>
    </lineage>
</organism>
<dbReference type="InterPro" id="IPR016024">
    <property type="entry name" value="ARM-type_fold"/>
</dbReference>
<accession>A0ABN7NM98</accession>
<reference evidence="5" key="1">
    <citation type="submission" date="2021-03" db="EMBL/GenBank/DDBJ databases">
        <authorList>
            <person name="Tran Van P."/>
        </authorList>
    </citation>
    <scope>NUCLEOTIDE SEQUENCE</scope>
</reference>
<dbReference type="InterPro" id="IPR048491">
    <property type="entry name" value="XMAP215_CLASP_TOG"/>
</dbReference>
<evidence type="ECO:0000256" key="1">
    <source>
        <dbReference type="ARBA" id="ARBA00004245"/>
    </source>
</evidence>
<evidence type="ECO:0000313" key="5">
    <source>
        <dbReference type="EMBL" id="CAG2056983.1"/>
    </source>
</evidence>
<sequence>MPTLLEDRDKGVRDEAKAMVVQMFRWIGSALRPQLSSLKPVQITWAGDDFAHQSLTQPAHQAGRQLAKTCSKLVGFGPDQSLVSRLHRGSIQPPLHHLAVTELEAEFEKVSGKVTPTRYLKSQQQKQAEVAAAAVEDGGDDGEDEEGDNAPEIDLYELIDPVDILSKIPKDFFDKLEAKKWQERKEAVDLLEQLSQAPKLESGDYGDIVRALKKIISKDSNVMVVATAGKCLTGLANGLKKRFQPYAGACIPSILEKFREKKQNVVLALREAIDAIFQSTTIEAIQEDILAALENKNPSVKAETASFLARCFTRCTPVMLNKKVLKAYTTALLKTLNEPDPTVMRQCS</sequence>
<dbReference type="Pfam" id="PF12348">
    <property type="entry name" value="CLASP_N"/>
    <property type="match status" value="1"/>
</dbReference>
<dbReference type="SUPFAM" id="SSF48371">
    <property type="entry name" value="ARM repeat"/>
    <property type="match status" value="1"/>
</dbReference>
<protein>
    <recommendedName>
        <fullName evidence="4">TOG domain-containing protein</fullName>
    </recommendedName>
</protein>
<dbReference type="Proteomes" id="UP001153148">
    <property type="component" value="Unassembled WGS sequence"/>
</dbReference>
<evidence type="ECO:0000313" key="6">
    <source>
        <dbReference type="Proteomes" id="UP001153148"/>
    </source>
</evidence>
<evidence type="ECO:0000256" key="3">
    <source>
        <dbReference type="ARBA" id="ARBA00023212"/>
    </source>
</evidence>
<dbReference type="Pfam" id="PF21041">
    <property type="entry name" value="XMAP215_CLASP_TOG"/>
    <property type="match status" value="1"/>
</dbReference>
<name>A0ABN7NM98_TIMPD</name>
<evidence type="ECO:0000259" key="4">
    <source>
        <dbReference type="SMART" id="SM01349"/>
    </source>
</evidence>
<dbReference type="EMBL" id="CAJPIN010004684">
    <property type="protein sequence ID" value="CAG2056983.1"/>
    <property type="molecule type" value="Genomic_DNA"/>
</dbReference>
<dbReference type="InterPro" id="IPR034085">
    <property type="entry name" value="TOG"/>
</dbReference>
<keyword evidence="3" id="KW-0206">Cytoskeleton</keyword>
<dbReference type="InterPro" id="IPR011989">
    <property type="entry name" value="ARM-like"/>
</dbReference>
<dbReference type="SMART" id="SM01349">
    <property type="entry name" value="TOG"/>
    <property type="match status" value="1"/>
</dbReference>